<proteinExistence type="predicted"/>
<dbReference type="Proteomes" id="UP000628710">
    <property type="component" value="Unassembled WGS sequence"/>
</dbReference>
<dbReference type="AlphaFoldDB" id="A0A934JR01"/>
<dbReference type="EMBL" id="JAEMNX010000002">
    <property type="protein sequence ID" value="MBJ7536646.1"/>
    <property type="molecule type" value="Genomic_DNA"/>
</dbReference>
<protein>
    <submittedName>
        <fullName evidence="1">Uncharacterized protein</fullName>
    </submittedName>
</protein>
<evidence type="ECO:0000313" key="1">
    <source>
        <dbReference type="EMBL" id="MBJ7536646.1"/>
    </source>
</evidence>
<comment type="caution">
    <text evidence="1">The sequence shown here is derived from an EMBL/GenBank/DDBJ whole genome shotgun (WGS) entry which is preliminary data.</text>
</comment>
<organism evidence="1 2">
    <name type="scientific">Marinomonas transparens</name>
    <dbReference type="NCBI Taxonomy" id="2795388"/>
    <lineage>
        <taxon>Bacteria</taxon>
        <taxon>Pseudomonadati</taxon>
        <taxon>Pseudomonadota</taxon>
        <taxon>Gammaproteobacteria</taxon>
        <taxon>Oceanospirillales</taxon>
        <taxon>Oceanospirillaceae</taxon>
        <taxon>Marinomonas</taxon>
    </lineage>
</organism>
<accession>A0A934JR01</accession>
<dbReference type="RefSeq" id="WP_199466825.1">
    <property type="nucleotide sequence ID" value="NZ_JAEMNX010000002.1"/>
</dbReference>
<keyword evidence="2" id="KW-1185">Reference proteome</keyword>
<evidence type="ECO:0000313" key="2">
    <source>
        <dbReference type="Proteomes" id="UP000628710"/>
    </source>
</evidence>
<reference evidence="1" key="1">
    <citation type="submission" date="2020-12" db="EMBL/GenBank/DDBJ databases">
        <title>Marinomonas arctica sp. nov., a psychrotolerant bacterium isolated from the Arctic.</title>
        <authorList>
            <person name="Zhang Y."/>
        </authorList>
    </citation>
    <scope>NUCLEOTIDE SEQUENCE</scope>
    <source>
        <strain evidence="1">C1424</strain>
    </source>
</reference>
<gene>
    <name evidence="1" type="ORF">I8J31_03020</name>
</gene>
<sequence>MRWLNRDKPNSIGALGWKIVNEHINYLISSSADAGWSGVGNTGRICESIESGITPTFDTGIDNDSAMIRQIRSLTVKDKGLSWLFADLTRMQTLCLLAAVLAEGRRTIQGEPLSNGHIAATLPVFAAELRLGPVHKAPSEKTFANNVAEGRRRFMLKLQAELVARLSAEQLRAIA</sequence>
<name>A0A934JR01_9GAMM</name>